<organism evidence="1 2">
    <name type="scientific">Sulfobacillus benefaciens</name>
    <dbReference type="NCBI Taxonomy" id="453960"/>
    <lineage>
        <taxon>Bacteria</taxon>
        <taxon>Bacillati</taxon>
        <taxon>Bacillota</taxon>
        <taxon>Clostridia</taxon>
        <taxon>Eubacteriales</taxon>
        <taxon>Clostridiales Family XVII. Incertae Sedis</taxon>
        <taxon>Sulfobacillus</taxon>
    </lineage>
</organism>
<comment type="caution">
    <text evidence="1">The sequence shown here is derived from an EMBL/GenBank/DDBJ whole genome shotgun (WGS) entry which is preliminary data.</text>
</comment>
<dbReference type="AlphaFoldDB" id="A0A2T2X2E3"/>
<dbReference type="Proteomes" id="UP000242699">
    <property type="component" value="Unassembled WGS sequence"/>
</dbReference>
<dbReference type="EMBL" id="PXYT01000019">
    <property type="protein sequence ID" value="PSR28670.1"/>
    <property type="molecule type" value="Genomic_DNA"/>
</dbReference>
<proteinExistence type="predicted"/>
<evidence type="ECO:0000313" key="1">
    <source>
        <dbReference type="EMBL" id="PSR28670.1"/>
    </source>
</evidence>
<protein>
    <submittedName>
        <fullName evidence="1">Uncharacterized protein</fullName>
    </submittedName>
</protein>
<evidence type="ECO:0000313" key="2">
    <source>
        <dbReference type="Proteomes" id="UP000242699"/>
    </source>
</evidence>
<reference evidence="1 2" key="1">
    <citation type="journal article" date="2014" name="BMC Genomics">
        <title>Comparison of environmental and isolate Sulfobacillus genomes reveals diverse carbon, sulfur, nitrogen, and hydrogen metabolisms.</title>
        <authorList>
            <person name="Justice N.B."/>
            <person name="Norman A."/>
            <person name="Brown C.T."/>
            <person name="Singh A."/>
            <person name="Thomas B.C."/>
            <person name="Banfield J.F."/>
        </authorList>
    </citation>
    <scope>NUCLEOTIDE SEQUENCE [LARGE SCALE GENOMIC DNA]</scope>
    <source>
        <strain evidence="1">AMDSBA1</strain>
    </source>
</reference>
<gene>
    <name evidence="1" type="ORF">C7B43_09660</name>
</gene>
<name>A0A2T2X2E3_9FIRM</name>
<accession>A0A2T2X2E3</accession>
<sequence length="198" mass="21163">MQVLWKIGLSLVGAVAVGGMSHSPAPSTHVSVHTASLGPNSLSGAHDPHLPPIVAHVNGQPIYAKPVAQIAVELAHEPHAPTPAKAREWAATNDVINMMLLNAAGKKAGLDPTTSQAKKFLQAQFAHPSSALQQSLTAFGMTNKISGHLIHAYQLTFGRTRYEQKMLAQLPPNLQQQALQNIIHHLRSQAAITFEISP</sequence>